<feature type="binding site" evidence="12">
    <location>
        <position position="298"/>
    </location>
    <ligand>
        <name>[4Fe-4S] cluster</name>
        <dbReference type="ChEBI" id="CHEBI:49883"/>
        <label>2</label>
        <note>4Fe-4S-substrate</note>
    </ligand>
</feature>
<evidence type="ECO:0000313" key="15">
    <source>
        <dbReference type="Proteomes" id="UP000672097"/>
    </source>
</evidence>
<evidence type="ECO:0000256" key="11">
    <source>
        <dbReference type="ARBA" id="ARBA00048697"/>
    </source>
</evidence>
<reference evidence="14 15" key="1">
    <citation type="submission" date="2021-04" db="EMBL/GenBank/DDBJ databases">
        <title>The genome sequence of type strain Ideonella paludis KCTC 32238.</title>
        <authorList>
            <person name="Liu Y."/>
        </authorList>
    </citation>
    <scope>NUCLEOTIDE SEQUENCE [LARGE SCALE GENOMIC DNA]</scope>
    <source>
        <strain evidence="14 15">KCTC 32238</strain>
    </source>
</reference>
<dbReference type="PANTHER" id="PTHR22960">
    <property type="entry name" value="MOLYBDOPTERIN COFACTOR SYNTHESIS PROTEIN A"/>
    <property type="match status" value="1"/>
</dbReference>
<evidence type="ECO:0000256" key="9">
    <source>
        <dbReference type="ARBA" id="ARBA00023150"/>
    </source>
</evidence>
<feature type="binding site" evidence="12">
    <location>
        <position position="132"/>
    </location>
    <ligand>
        <name>GTP</name>
        <dbReference type="ChEBI" id="CHEBI:37565"/>
    </ligand>
</feature>
<feature type="binding site" evidence="12">
    <location>
        <position position="97"/>
    </location>
    <ligand>
        <name>GTP</name>
        <dbReference type="ChEBI" id="CHEBI:37565"/>
    </ligand>
</feature>
<sequence>MGEKVILISDERQATSLPITPATSLPVGGLLADALGRPLRDLRISVTDRCNFRCSYCMPKEVFDKHYTFLPHASLLSFEEITRMAAQFVRLGVTKLRLTGGEPLLRKNLEVLIAMLAELRTPDGEPLDITLTTNGSLLKRKAQMLKDAGLRRLTVSLDALDDAIFQRMNDVGFPVADVLAGIDEAVAVGLGPIKVNMVVKRGTNDHEIVPMAGYFRQRYGASVVLRFIEFMDVGETNGWRMDDVLPSAQVMQRIHAHWPLAPVQATATGETAERWRYLDGQGEIGLISSVTQAFCRDCNRARLSTEGQLYLCLFASQGYDLRGLLRGGASDEDLQRALAGIWAQRQDRYSELRGAGALPASPGGRRVEMHYIGG</sequence>
<evidence type="ECO:0000256" key="6">
    <source>
        <dbReference type="ARBA" id="ARBA00023004"/>
    </source>
</evidence>
<evidence type="ECO:0000256" key="5">
    <source>
        <dbReference type="ARBA" id="ARBA00022741"/>
    </source>
</evidence>
<accession>A0ABS5DUM9</accession>
<keyword evidence="15" id="KW-1185">Reference proteome</keyword>
<protein>
    <recommendedName>
        <fullName evidence="1 12">GTP 3',8-cyclase</fullName>
        <ecNumber evidence="1 12">4.1.99.22</ecNumber>
    </recommendedName>
    <alternativeName>
        <fullName evidence="12">Molybdenum cofactor biosynthesis protein A</fullName>
    </alternativeName>
</protein>
<keyword evidence="7 12" id="KW-0411">Iron-sulfur</keyword>
<feature type="binding site" evidence="12">
    <location>
        <position position="50"/>
    </location>
    <ligand>
        <name>[4Fe-4S] cluster</name>
        <dbReference type="ChEBI" id="CHEBI:49883"/>
        <label>1</label>
        <note>4Fe-4S-S-AdoMet</note>
    </ligand>
</feature>
<evidence type="ECO:0000313" key="14">
    <source>
        <dbReference type="EMBL" id="MBQ0934842.1"/>
    </source>
</evidence>
<dbReference type="HAMAP" id="MF_01225_B">
    <property type="entry name" value="MoaA_B"/>
    <property type="match status" value="1"/>
</dbReference>
<feature type="binding site" evidence="12">
    <location>
        <position position="231"/>
    </location>
    <ligand>
        <name>S-adenosyl-L-methionine</name>
        <dbReference type="ChEBI" id="CHEBI:59789"/>
    </ligand>
</feature>
<feature type="binding site" evidence="12">
    <location>
        <position position="43"/>
    </location>
    <ligand>
        <name>GTP</name>
        <dbReference type="ChEBI" id="CHEBI:37565"/>
    </ligand>
</feature>
<keyword evidence="2 12" id="KW-0004">4Fe-4S</keyword>
<comment type="subunit">
    <text evidence="12">Monomer and homodimer.</text>
</comment>
<dbReference type="PROSITE" id="PS01305">
    <property type="entry name" value="MOAA_NIFB_PQQE"/>
    <property type="match status" value="1"/>
</dbReference>
<proteinExistence type="inferred from homology"/>
<keyword evidence="10 12" id="KW-0456">Lyase</keyword>
<feature type="binding site" evidence="12">
    <location>
        <position position="57"/>
    </location>
    <ligand>
        <name>[4Fe-4S] cluster</name>
        <dbReference type="ChEBI" id="CHEBI:49883"/>
        <label>1</label>
        <note>4Fe-4S-S-AdoMet</note>
    </ligand>
</feature>
<dbReference type="NCBIfam" id="TIGR02666">
    <property type="entry name" value="moaA"/>
    <property type="match status" value="1"/>
</dbReference>
<keyword evidence="9 12" id="KW-0501">Molybdenum cofactor biosynthesis</keyword>
<comment type="cofactor">
    <cofactor evidence="12">
        <name>[4Fe-4S] cluster</name>
        <dbReference type="ChEBI" id="CHEBI:49883"/>
    </cofactor>
    <text evidence="12">Binds 2 [4Fe-4S] clusters. Binds 1 [4Fe-4S] cluster coordinated with 3 cysteines and an exchangeable S-adenosyl-L-methionine and 1 [4Fe-4S] cluster coordinated with 3 cysteines and the GTP-derived substrate.</text>
</comment>
<evidence type="ECO:0000256" key="2">
    <source>
        <dbReference type="ARBA" id="ARBA00022485"/>
    </source>
</evidence>
<dbReference type="SFLD" id="SFLDS00029">
    <property type="entry name" value="Radical_SAM"/>
    <property type="match status" value="1"/>
</dbReference>
<organism evidence="14 15">
    <name type="scientific">Ideonella paludis</name>
    <dbReference type="NCBI Taxonomy" id="1233411"/>
    <lineage>
        <taxon>Bacteria</taxon>
        <taxon>Pseudomonadati</taxon>
        <taxon>Pseudomonadota</taxon>
        <taxon>Betaproteobacteria</taxon>
        <taxon>Burkholderiales</taxon>
        <taxon>Sphaerotilaceae</taxon>
        <taxon>Ideonella</taxon>
    </lineage>
</organism>
<dbReference type="CDD" id="cd01335">
    <property type="entry name" value="Radical_SAM"/>
    <property type="match status" value="1"/>
</dbReference>
<dbReference type="PROSITE" id="PS51918">
    <property type="entry name" value="RADICAL_SAM"/>
    <property type="match status" value="1"/>
</dbReference>
<evidence type="ECO:0000256" key="4">
    <source>
        <dbReference type="ARBA" id="ARBA00022723"/>
    </source>
</evidence>
<dbReference type="SMART" id="SM00729">
    <property type="entry name" value="Elp3"/>
    <property type="match status" value="1"/>
</dbReference>
<dbReference type="InterPro" id="IPR040064">
    <property type="entry name" value="MoaA-like"/>
</dbReference>
<dbReference type="EC" id="4.1.99.22" evidence="1 12"/>
<feature type="binding site" evidence="12">
    <location>
        <position position="312"/>
    </location>
    <ligand>
        <name>[4Fe-4S] cluster</name>
        <dbReference type="ChEBI" id="CHEBI:49883"/>
        <label>2</label>
        <note>4Fe-4S-substrate</note>
    </ligand>
</feature>
<feature type="domain" description="Radical SAM core" evidence="13">
    <location>
        <begin position="34"/>
        <end position="261"/>
    </location>
</feature>
<dbReference type="Gene3D" id="3.20.20.70">
    <property type="entry name" value="Aldolase class I"/>
    <property type="match status" value="1"/>
</dbReference>
<comment type="function">
    <text evidence="12">Catalyzes the cyclization of GTP to (8S)-3',8-cyclo-7,8-dihydroguanosine 5'-triphosphate.</text>
</comment>
<dbReference type="SFLD" id="SFLDG01067">
    <property type="entry name" value="SPASM/twitch_domain_containing"/>
    <property type="match status" value="1"/>
</dbReference>
<feature type="binding site" evidence="12">
    <location>
        <position position="56"/>
    </location>
    <ligand>
        <name>S-adenosyl-L-methionine</name>
        <dbReference type="ChEBI" id="CHEBI:59789"/>
    </ligand>
</feature>
<dbReference type="InterPro" id="IPR010505">
    <property type="entry name" value="MoaA_twitch"/>
</dbReference>
<dbReference type="GO" id="GO:0061798">
    <property type="term" value="F:GTP 3',8'-cyclase activity"/>
    <property type="evidence" value="ECO:0007669"/>
    <property type="project" value="UniProtKB-EC"/>
</dbReference>
<keyword evidence="4 12" id="KW-0479">Metal-binding</keyword>
<dbReference type="SFLD" id="SFLDG01386">
    <property type="entry name" value="main_SPASM_domain-containing"/>
    <property type="match status" value="1"/>
</dbReference>
<feature type="binding site" evidence="12">
    <location>
        <position position="194"/>
    </location>
    <ligand>
        <name>GTP</name>
        <dbReference type="ChEBI" id="CHEBI:37565"/>
    </ligand>
</feature>
<dbReference type="Pfam" id="PF04055">
    <property type="entry name" value="Radical_SAM"/>
    <property type="match status" value="1"/>
</dbReference>
<dbReference type="InterPro" id="IPR000385">
    <property type="entry name" value="MoaA_NifB_PqqE_Fe-S-bd_CS"/>
</dbReference>
<dbReference type="SFLD" id="SFLDG01383">
    <property type="entry name" value="cyclic_pyranopterin_phosphate"/>
    <property type="match status" value="1"/>
</dbReference>
<evidence type="ECO:0000256" key="10">
    <source>
        <dbReference type="ARBA" id="ARBA00023239"/>
    </source>
</evidence>
<gene>
    <name evidence="12 14" type="primary">moaA</name>
    <name evidence="14" type="ORF">KAK11_05830</name>
</gene>
<name>A0ABS5DUM9_9BURK</name>
<feature type="binding site" evidence="12">
    <location>
        <position position="54"/>
    </location>
    <ligand>
        <name>[4Fe-4S] cluster</name>
        <dbReference type="ChEBI" id="CHEBI:49883"/>
        <label>1</label>
        <note>4Fe-4S-S-AdoMet</note>
    </ligand>
</feature>
<dbReference type="InterPro" id="IPR006638">
    <property type="entry name" value="Elp3/MiaA/NifB-like_rSAM"/>
</dbReference>
<dbReference type="RefSeq" id="WP_210807179.1">
    <property type="nucleotide sequence ID" value="NZ_JAGQDG010000002.1"/>
</dbReference>
<keyword evidence="3 12" id="KW-0949">S-adenosyl-L-methionine</keyword>
<evidence type="ECO:0000259" key="13">
    <source>
        <dbReference type="PROSITE" id="PS51918"/>
    </source>
</evidence>
<evidence type="ECO:0000256" key="12">
    <source>
        <dbReference type="HAMAP-Rule" id="MF_01225"/>
    </source>
</evidence>
<dbReference type="Proteomes" id="UP000672097">
    <property type="component" value="Unassembled WGS sequence"/>
</dbReference>
<comment type="similarity">
    <text evidence="12">Belongs to the radical SAM superfamily. MoaA family.</text>
</comment>
<keyword evidence="6 12" id="KW-0408">Iron</keyword>
<feature type="binding site" evidence="12">
    <location>
        <position position="156"/>
    </location>
    <ligand>
        <name>S-adenosyl-L-methionine</name>
        <dbReference type="ChEBI" id="CHEBI:59789"/>
    </ligand>
</feature>
<evidence type="ECO:0000256" key="1">
    <source>
        <dbReference type="ARBA" id="ARBA00012167"/>
    </source>
</evidence>
<keyword evidence="8 12" id="KW-0342">GTP-binding</keyword>
<dbReference type="InterPro" id="IPR007197">
    <property type="entry name" value="rSAM"/>
</dbReference>
<comment type="caution">
    <text evidence="14">The sequence shown here is derived from an EMBL/GenBank/DDBJ whole genome shotgun (WGS) entry which is preliminary data.</text>
</comment>
<dbReference type="SUPFAM" id="SSF102114">
    <property type="entry name" value="Radical SAM enzymes"/>
    <property type="match status" value="1"/>
</dbReference>
<feature type="binding site" evidence="12">
    <location>
        <begin position="300"/>
        <end position="302"/>
    </location>
    <ligand>
        <name>GTP</name>
        <dbReference type="ChEBI" id="CHEBI:37565"/>
    </ligand>
</feature>
<keyword evidence="5 12" id="KW-0547">Nucleotide-binding</keyword>
<dbReference type="Pfam" id="PF06463">
    <property type="entry name" value="Mob_synth_C"/>
    <property type="match status" value="1"/>
</dbReference>
<evidence type="ECO:0000256" key="8">
    <source>
        <dbReference type="ARBA" id="ARBA00023134"/>
    </source>
</evidence>
<comment type="pathway">
    <text evidence="12">Cofactor biosynthesis; molybdopterin biosynthesis.</text>
</comment>
<evidence type="ECO:0000256" key="7">
    <source>
        <dbReference type="ARBA" id="ARBA00023014"/>
    </source>
</evidence>
<dbReference type="InterPro" id="IPR013785">
    <property type="entry name" value="Aldolase_TIM"/>
</dbReference>
<dbReference type="EMBL" id="JAGQDG010000002">
    <property type="protein sequence ID" value="MBQ0934842.1"/>
    <property type="molecule type" value="Genomic_DNA"/>
</dbReference>
<dbReference type="InterPro" id="IPR013483">
    <property type="entry name" value="MoaA"/>
</dbReference>
<dbReference type="CDD" id="cd21117">
    <property type="entry name" value="Twitch_MoaA"/>
    <property type="match status" value="1"/>
</dbReference>
<evidence type="ECO:0000256" key="3">
    <source>
        <dbReference type="ARBA" id="ARBA00022691"/>
    </source>
</evidence>
<feature type="binding site" evidence="12">
    <location>
        <position position="295"/>
    </location>
    <ligand>
        <name>[4Fe-4S] cluster</name>
        <dbReference type="ChEBI" id="CHEBI:49883"/>
        <label>2</label>
        <note>4Fe-4S-substrate</note>
    </ligand>
</feature>
<feature type="binding site" evidence="12">
    <location>
        <position position="101"/>
    </location>
    <ligand>
        <name>S-adenosyl-L-methionine</name>
        <dbReference type="ChEBI" id="CHEBI:59789"/>
    </ligand>
</feature>
<comment type="catalytic activity">
    <reaction evidence="11 12">
        <text>GTP + AH2 + S-adenosyl-L-methionine = (8S)-3',8-cyclo-7,8-dihydroguanosine 5'-triphosphate + 5'-deoxyadenosine + L-methionine + A + H(+)</text>
        <dbReference type="Rhea" id="RHEA:49576"/>
        <dbReference type="ChEBI" id="CHEBI:13193"/>
        <dbReference type="ChEBI" id="CHEBI:15378"/>
        <dbReference type="ChEBI" id="CHEBI:17319"/>
        <dbReference type="ChEBI" id="CHEBI:17499"/>
        <dbReference type="ChEBI" id="CHEBI:37565"/>
        <dbReference type="ChEBI" id="CHEBI:57844"/>
        <dbReference type="ChEBI" id="CHEBI:59789"/>
        <dbReference type="ChEBI" id="CHEBI:131766"/>
        <dbReference type="EC" id="4.1.99.22"/>
    </reaction>
</comment>
<dbReference type="InterPro" id="IPR050105">
    <property type="entry name" value="MoCo_biosynth_MoaA/MoaC"/>
</dbReference>
<dbReference type="InterPro" id="IPR058240">
    <property type="entry name" value="rSAM_sf"/>
</dbReference>
<dbReference type="PANTHER" id="PTHR22960:SF0">
    <property type="entry name" value="MOLYBDENUM COFACTOR BIOSYNTHESIS PROTEIN 1"/>
    <property type="match status" value="1"/>
</dbReference>